<accession>A0A0V8IMC7</accession>
<evidence type="ECO:0000313" key="2">
    <source>
        <dbReference type="EMBL" id="KSU75928.1"/>
    </source>
</evidence>
<dbReference type="SUPFAM" id="SSF52266">
    <property type="entry name" value="SGNH hydrolase"/>
    <property type="match status" value="1"/>
</dbReference>
<feature type="domain" description="SGNH hydrolase-type esterase" evidence="1">
    <location>
        <begin position="178"/>
        <end position="365"/>
    </location>
</feature>
<dbReference type="OrthoDB" id="2060945at2"/>
<dbReference type="InterPro" id="IPR036514">
    <property type="entry name" value="SGNH_hydro_sf"/>
</dbReference>
<dbReference type="Proteomes" id="UP000053199">
    <property type="component" value="Unassembled WGS sequence"/>
</dbReference>
<dbReference type="Gene3D" id="3.40.50.1110">
    <property type="entry name" value="SGNH hydrolase"/>
    <property type="match status" value="1"/>
</dbReference>
<comment type="caution">
    <text evidence="2">The sequence shown here is derived from an EMBL/GenBank/DDBJ whole genome shotgun (WGS) entry which is preliminary data.</text>
</comment>
<dbReference type="EMBL" id="LNQM01000004">
    <property type="protein sequence ID" value="KSU75928.1"/>
    <property type="molecule type" value="Genomic_DNA"/>
</dbReference>
<dbReference type="Gene3D" id="2.60.120.260">
    <property type="entry name" value="Galactose-binding domain-like"/>
    <property type="match status" value="1"/>
</dbReference>
<proteinExistence type="predicted"/>
<sequence length="388" mass="41542">MTLDPAGTARETARAGLRGALDITDGPAGIAIRRLPGWAQDQFGGDPALAAANATASGVRLEYRTDASWLELHLTFTRESAAWRWRPLQPAAVGMTTSDGLTGSLLFHEGDVLETFPDGSSTLTPGTPSVARFDFPGPRRERTVTLWLPHRGTVLIHGVRSDAALHPAPATAPRWIHYGSSISQSSHAETPLGVWPVIAAGALGLDLYNLGLAGSAHMDQFAARTIRDQPAELITLKVGINIINSASLRRRTFAPALHGFLDTVRDGHPTTPVVLVSPIYCPEHEEAPGPSRLVDGKFLATDLPRRQGDGLLTLRDARAIIADAAARRGALDRNLHYVDGLRLFGAGDAHLLPDRLHPDTEGYRLIGERFTALAAGSPWLPDAEGILS</sequence>
<keyword evidence="3" id="KW-1185">Reference proteome</keyword>
<dbReference type="RefSeq" id="WP_058268222.1">
    <property type="nucleotide sequence ID" value="NZ_FMAZ01000004.1"/>
</dbReference>
<reference evidence="2 3" key="1">
    <citation type="journal article" date="2014" name="Arch. Microbiol.">
        <title>Arthrobacter enclensis sp. nov., isolated from sediment sample.</title>
        <authorList>
            <person name="Dastager S.G."/>
            <person name="Liu Q."/>
            <person name="Tang S.K."/>
            <person name="Krishnamurthi S."/>
            <person name="Lee J.C."/>
            <person name="Li W.J."/>
        </authorList>
    </citation>
    <scope>NUCLEOTIDE SEQUENCE [LARGE SCALE GENOMIC DNA]</scope>
    <source>
        <strain evidence="2 3">NIO-1008</strain>
    </source>
</reference>
<dbReference type="Pfam" id="PF13472">
    <property type="entry name" value="Lipase_GDSL_2"/>
    <property type="match status" value="1"/>
</dbReference>
<dbReference type="AlphaFoldDB" id="A0A0V8IMC7"/>
<dbReference type="InterPro" id="IPR013830">
    <property type="entry name" value="SGNH_hydro"/>
</dbReference>
<gene>
    <name evidence="2" type="ORF">AS031_11135</name>
</gene>
<protein>
    <recommendedName>
        <fullName evidence="1">SGNH hydrolase-type esterase domain-containing protein</fullName>
    </recommendedName>
</protein>
<dbReference type="STRING" id="993070.AS031_11135"/>
<evidence type="ECO:0000313" key="3">
    <source>
        <dbReference type="Proteomes" id="UP000053199"/>
    </source>
</evidence>
<name>A0A0V8IMC7_9MICC</name>
<organism evidence="2 3">
    <name type="scientific">Pseudarthrobacter enclensis</name>
    <dbReference type="NCBI Taxonomy" id="993070"/>
    <lineage>
        <taxon>Bacteria</taxon>
        <taxon>Bacillati</taxon>
        <taxon>Actinomycetota</taxon>
        <taxon>Actinomycetes</taxon>
        <taxon>Micrococcales</taxon>
        <taxon>Micrococcaceae</taxon>
        <taxon>Pseudarthrobacter</taxon>
    </lineage>
</organism>
<evidence type="ECO:0000259" key="1">
    <source>
        <dbReference type="Pfam" id="PF13472"/>
    </source>
</evidence>